<dbReference type="RefSeq" id="WP_219203544.1">
    <property type="nucleotide sequence ID" value="NZ_JAHWQX010000007.1"/>
</dbReference>
<evidence type="ECO:0000259" key="10">
    <source>
        <dbReference type="Pfam" id="PF04560"/>
    </source>
</evidence>
<dbReference type="Pfam" id="PF00562">
    <property type="entry name" value="RNA_pol_Rpb2_6"/>
    <property type="match status" value="1"/>
</dbReference>
<evidence type="ECO:0000256" key="8">
    <source>
        <dbReference type="RuleBase" id="RU363031"/>
    </source>
</evidence>
<feature type="domain" description="RNA polymerase Rpb2" evidence="13">
    <location>
        <begin position="523"/>
        <end position="591"/>
    </location>
</feature>
<comment type="subunit">
    <text evidence="6 8">The RNAP catalytic core consists of 2 alpha, 1 beta, 1 beta' and 1 omega subunit. When a sigma factor is associated with the core the holoenzyme is formed, which can initiate transcription.</text>
</comment>
<dbReference type="Pfam" id="PF04563">
    <property type="entry name" value="RNA_pol_Rpb2_1"/>
    <property type="match status" value="1"/>
</dbReference>
<dbReference type="CDD" id="cd00653">
    <property type="entry name" value="RNA_pol_B_RPB2"/>
    <property type="match status" value="1"/>
</dbReference>
<evidence type="ECO:0000259" key="12">
    <source>
        <dbReference type="Pfam" id="PF04563"/>
    </source>
</evidence>
<dbReference type="Proteomes" id="UP001430804">
    <property type="component" value="Unassembled WGS sequence"/>
</dbReference>
<reference evidence="15" key="1">
    <citation type="submission" date="2021-07" db="EMBL/GenBank/DDBJ databases">
        <title>Pseudohoeflea marina sp. nov. a polyhydroxyalcanoate-producing bacterium.</title>
        <authorList>
            <person name="Zheng W."/>
            <person name="Yu S."/>
            <person name="Huang Y."/>
        </authorList>
    </citation>
    <scope>NUCLEOTIDE SEQUENCE</scope>
    <source>
        <strain evidence="15">DP4N28-3</strain>
    </source>
</reference>
<dbReference type="InterPro" id="IPR010243">
    <property type="entry name" value="RNA_pol_bsu_bac"/>
</dbReference>
<evidence type="ECO:0000256" key="2">
    <source>
        <dbReference type="ARBA" id="ARBA00022679"/>
    </source>
</evidence>
<keyword evidence="2 6" id="KW-0808">Transferase</keyword>
<dbReference type="PROSITE" id="PS01166">
    <property type="entry name" value="RNA_POL_BETA"/>
    <property type="match status" value="1"/>
</dbReference>
<evidence type="ECO:0000256" key="5">
    <source>
        <dbReference type="ARBA" id="ARBA00048552"/>
    </source>
</evidence>
<dbReference type="InterPro" id="IPR007120">
    <property type="entry name" value="DNA-dir_RNAP_su2_dom"/>
</dbReference>
<dbReference type="NCBIfam" id="NF001616">
    <property type="entry name" value="PRK00405.1"/>
    <property type="match status" value="1"/>
</dbReference>
<dbReference type="InterPro" id="IPR007641">
    <property type="entry name" value="RNA_pol_Rpb2_7"/>
</dbReference>
<evidence type="ECO:0000256" key="1">
    <source>
        <dbReference type="ARBA" id="ARBA00022478"/>
    </source>
</evidence>
<keyword evidence="16" id="KW-1185">Reference proteome</keyword>
<comment type="similarity">
    <text evidence="6 7">Belongs to the RNA polymerase beta chain family.</text>
</comment>
<evidence type="ECO:0000259" key="13">
    <source>
        <dbReference type="Pfam" id="PF04565"/>
    </source>
</evidence>
<dbReference type="HAMAP" id="MF_01321">
    <property type="entry name" value="RNApol_bact_RpoB"/>
    <property type="match status" value="1"/>
</dbReference>
<evidence type="ECO:0000313" key="16">
    <source>
        <dbReference type="Proteomes" id="UP001430804"/>
    </source>
</evidence>
<keyword evidence="3 6" id="KW-0548">Nucleotidyltransferase</keyword>
<dbReference type="Pfam" id="PF10385">
    <property type="entry name" value="RNA_pol_Rpb2_45"/>
    <property type="match status" value="1"/>
</dbReference>
<dbReference type="InterPro" id="IPR015712">
    <property type="entry name" value="DNA-dir_RNA_pol_su2"/>
</dbReference>
<evidence type="ECO:0000259" key="14">
    <source>
        <dbReference type="Pfam" id="PF10385"/>
    </source>
</evidence>
<protein>
    <recommendedName>
        <fullName evidence="6 8">DNA-directed RNA polymerase subunit beta</fullName>
        <shortName evidence="6">RNAP subunit beta</shortName>
        <ecNumber evidence="6 8">2.7.7.6</ecNumber>
    </recommendedName>
    <alternativeName>
        <fullName evidence="6">RNA polymerase subunit beta</fullName>
    </alternativeName>
    <alternativeName>
        <fullName evidence="6">Transcriptase subunit beta</fullName>
    </alternativeName>
</protein>
<comment type="function">
    <text evidence="6 8">DNA-dependent RNA polymerase catalyzes the transcription of DNA into RNA using the four ribonucleoside triphosphates as substrates.</text>
</comment>
<accession>A0ABS6WUA5</accession>
<evidence type="ECO:0000256" key="7">
    <source>
        <dbReference type="RuleBase" id="RU000434"/>
    </source>
</evidence>
<feature type="domain" description="RNA polymerase Rpb2" evidence="11">
    <location>
        <begin position="160"/>
        <end position="231"/>
    </location>
</feature>
<dbReference type="InterPro" id="IPR007642">
    <property type="entry name" value="RNA_pol_Rpb2_2"/>
</dbReference>
<dbReference type="EC" id="2.7.7.6" evidence="6 8"/>
<feature type="domain" description="DNA-directed RNA polymerase beta subunit external 1" evidence="14">
    <location>
        <begin position="601"/>
        <end position="666"/>
    </location>
</feature>
<feature type="domain" description="RNA polymerase Rpb2" evidence="11">
    <location>
        <begin position="359"/>
        <end position="464"/>
    </location>
</feature>
<dbReference type="NCBIfam" id="TIGR02013">
    <property type="entry name" value="rpoB"/>
    <property type="match status" value="1"/>
</dbReference>
<sequence>MAQTQSFNGRRRVRKFFGKIPEVAEMPNLIEVQKASYDQFLMVEEPEGGRGDEGLQAVFKSVFPISDFTGAATLDFVSYEFEAPKFDVEECRQRDLTYAAPLKVTLRLIVFDIDEDTGAKSIKDIKEQNVYMGDMPLMTDNGTFVVNGTERVIVSQMHRSPGVFFDHDKGKSHSSGKLLFAARVIPYRGSWLDIEFDAKDIVHARIDRRRKIPATSLLMALGLDAEEILSTFYTKSMYSRDGETWRIPFKPDALKGTKALTDLVDADSGEVVVEAGKKLTPRLLRQLEEKGLKAIKATDEDLYGSYLAEDIVNPATGEVYLEAGDEIDEKTLPLLAEGGYDEVPILDIDHINIGGYIRNTLAADKNESRQDALFDIYRVMRPGEPPTMESAEAMFQSLFFDPERYDLSAVGRVKMNMRLDLDAEDTVRTLRREDIIAVVKTLVALRDGKGEIDDIDNLGNRRVRSVGELMENQYRLGLLRMERAIKERMSSIEIDTVMPQDLINAKPAAAAVREFFGSSQLSQFMDQVNPLSEITHKRRLSALGPGGLTRERAGFEVRDVHPTHYGRICPIETPEGPNIGLINSLATFARVNKYGFIESPYRRVKEGKVTDEVIYLSAMEQAKYRAAQANAEVDENGMLVSEFVVCRHAGDVEMAPREQIDLMDVSPKQIVSVAAALIPFLENDDANRALMGSNMQRQAVPLLRAEAPYVGTGMEPVVARDSGAAIAARRGGIVDQVDATRIVIRATEDIDASKTGVDIYRLQKFQRSNQNTCVNQRPLVTVGDRIEKGDIIADGPSTELGDLALGRNVLVAFMPWNGYNYEDSILLSERIVSDDVFTSIHIDEFEVMARDTKLGPEEITRDIPNVSEEALRNLDEAGIVYIGAEVQPGDILVGKITPKGESPMTPEEKLLRAIFGEKASDVRDTSMRMPPGTYGTVVEVRVFNRHGVEKDERAMAIEREEIERLAKDRDDEQAILDRNVYGRLADMLDGKAAVAGPKSYKKGTTLTPEVLSDFPRSQWWTFAVEDEKAQGEIEALRGQYDDSKKLLEQRFMDKVEKVQRGDELPPGVMKMVKVFVAVKRKIQPGDKMAGRHGNKGVVSRILPCEDMPFLDDGTHVDIVLNPLGVPSRMNVGQILETHLGWACAGMGKQIGEMLEAYQEGGDIKPLRKTLDGVYGTGPKGDPIDQYDDDSVVRLADQATRGVSIATPVFDGAVEADINEMLEKAGLDVSGQSTLYDGRTGEQFDRQVTVGYIYMLKLNHLVDDKIHARSIGPYSLVTQQPLGGKAQFGGQRFGEMEVWALEAYGAAYTLQEMLTVKSDDVAGRTKVYEAIVRGDDTFEAGIPESFNVLVKEMRSLGLNVELENFKDDEAQDAEQLPDAAE</sequence>
<dbReference type="Pfam" id="PF04560">
    <property type="entry name" value="RNA_pol_Rpb2_7"/>
    <property type="match status" value="1"/>
</dbReference>
<evidence type="ECO:0000256" key="3">
    <source>
        <dbReference type="ARBA" id="ARBA00022695"/>
    </source>
</evidence>
<evidence type="ECO:0000256" key="4">
    <source>
        <dbReference type="ARBA" id="ARBA00023163"/>
    </source>
</evidence>
<dbReference type="InterPro" id="IPR007644">
    <property type="entry name" value="RNA_pol_bsu_protrusion"/>
</dbReference>
<keyword evidence="1 6" id="KW-0240">DNA-directed RNA polymerase</keyword>
<proteinExistence type="inferred from homology"/>
<feature type="domain" description="DNA-directed RNA polymerase subunit 2 hybrid-binding" evidence="9">
    <location>
        <begin position="728"/>
        <end position="1286"/>
    </location>
</feature>
<dbReference type="GO" id="GO:0000428">
    <property type="term" value="C:DNA-directed RNA polymerase complex"/>
    <property type="evidence" value="ECO:0007669"/>
    <property type="project" value="UniProtKB-KW"/>
</dbReference>
<dbReference type="Pfam" id="PF04565">
    <property type="entry name" value="RNA_pol_Rpb2_3"/>
    <property type="match status" value="1"/>
</dbReference>
<gene>
    <name evidence="6 15" type="primary">rpoB</name>
    <name evidence="15" type="ORF">KY465_18180</name>
</gene>
<dbReference type="PANTHER" id="PTHR20856">
    <property type="entry name" value="DNA-DIRECTED RNA POLYMERASE I SUBUNIT 2"/>
    <property type="match status" value="1"/>
</dbReference>
<dbReference type="InterPro" id="IPR007645">
    <property type="entry name" value="RNA_pol_Rpb2_3"/>
</dbReference>
<dbReference type="InterPro" id="IPR007121">
    <property type="entry name" value="RNA_pol_bsu_CS"/>
</dbReference>
<dbReference type="EMBL" id="JAHWQX010000007">
    <property type="protein sequence ID" value="MBW3099213.1"/>
    <property type="molecule type" value="Genomic_DNA"/>
</dbReference>
<keyword evidence="4 6" id="KW-0804">Transcription</keyword>
<dbReference type="Pfam" id="PF04561">
    <property type="entry name" value="RNA_pol_Rpb2_2"/>
    <property type="match status" value="2"/>
</dbReference>
<evidence type="ECO:0000259" key="11">
    <source>
        <dbReference type="Pfam" id="PF04561"/>
    </source>
</evidence>
<name>A0ABS6WUA5_9HYPH</name>
<evidence type="ECO:0000313" key="15">
    <source>
        <dbReference type="EMBL" id="MBW3099213.1"/>
    </source>
</evidence>
<comment type="caution">
    <text evidence="15">The sequence shown here is derived from an EMBL/GenBank/DDBJ whole genome shotgun (WGS) entry which is preliminary data.</text>
</comment>
<evidence type="ECO:0000256" key="6">
    <source>
        <dbReference type="HAMAP-Rule" id="MF_01321"/>
    </source>
</evidence>
<organism evidence="15 16">
    <name type="scientific">Pseudohoeflea coraliihabitans</name>
    <dbReference type="NCBI Taxonomy" id="2860393"/>
    <lineage>
        <taxon>Bacteria</taxon>
        <taxon>Pseudomonadati</taxon>
        <taxon>Pseudomonadota</taxon>
        <taxon>Alphaproteobacteria</taxon>
        <taxon>Hyphomicrobiales</taxon>
        <taxon>Rhizobiaceae</taxon>
        <taxon>Pseudohoeflea</taxon>
    </lineage>
</organism>
<comment type="catalytic activity">
    <reaction evidence="5 6 8">
        <text>RNA(n) + a ribonucleoside 5'-triphosphate = RNA(n+1) + diphosphate</text>
        <dbReference type="Rhea" id="RHEA:21248"/>
        <dbReference type="Rhea" id="RHEA-COMP:14527"/>
        <dbReference type="Rhea" id="RHEA-COMP:17342"/>
        <dbReference type="ChEBI" id="CHEBI:33019"/>
        <dbReference type="ChEBI" id="CHEBI:61557"/>
        <dbReference type="ChEBI" id="CHEBI:140395"/>
        <dbReference type="EC" id="2.7.7.6"/>
    </reaction>
</comment>
<feature type="domain" description="RNA polymerase Rpb2" evidence="10">
    <location>
        <begin position="1288"/>
        <end position="1362"/>
    </location>
</feature>
<dbReference type="InterPro" id="IPR019462">
    <property type="entry name" value="DNA-dir_RNA_pol_bsu_external_1"/>
</dbReference>
<feature type="domain" description="RNA polymerase beta subunit protrusion" evidence="12">
    <location>
        <begin position="29"/>
        <end position="507"/>
    </location>
</feature>
<evidence type="ECO:0000259" key="9">
    <source>
        <dbReference type="Pfam" id="PF00562"/>
    </source>
</evidence>
<dbReference type="GO" id="GO:0003899">
    <property type="term" value="F:DNA-directed RNA polymerase activity"/>
    <property type="evidence" value="ECO:0007669"/>
    <property type="project" value="UniProtKB-EC"/>
</dbReference>